<evidence type="ECO:0000313" key="2">
    <source>
        <dbReference type="Proteomes" id="UP001066276"/>
    </source>
</evidence>
<protein>
    <submittedName>
        <fullName evidence="1">Uncharacterized protein</fullName>
    </submittedName>
</protein>
<gene>
    <name evidence="1" type="ORF">NDU88_008926</name>
</gene>
<name>A0AAV7PR89_PLEWA</name>
<reference evidence="1" key="1">
    <citation type="journal article" date="2022" name="bioRxiv">
        <title>Sequencing and chromosome-scale assembly of the giantPleurodeles waltlgenome.</title>
        <authorList>
            <person name="Brown T."/>
            <person name="Elewa A."/>
            <person name="Iarovenko S."/>
            <person name="Subramanian E."/>
            <person name="Araus A.J."/>
            <person name="Petzold A."/>
            <person name="Susuki M."/>
            <person name="Suzuki K.-i.T."/>
            <person name="Hayashi T."/>
            <person name="Toyoda A."/>
            <person name="Oliveira C."/>
            <person name="Osipova E."/>
            <person name="Leigh N.D."/>
            <person name="Simon A."/>
            <person name="Yun M.H."/>
        </authorList>
    </citation>
    <scope>NUCLEOTIDE SEQUENCE</scope>
    <source>
        <strain evidence="1">20211129_DDA</strain>
        <tissue evidence="1">Liver</tissue>
    </source>
</reference>
<sequence>MESPSAQNQRRAGDDASKKMVEAGIEAMQLSLQQFQELATELGVLLAPEKAKGSSSSLVFLGIELDTVKMEARLPQAKTGELLQ</sequence>
<proteinExistence type="predicted"/>
<dbReference type="AlphaFoldDB" id="A0AAV7PR89"/>
<dbReference type="EMBL" id="JANPWB010000011">
    <property type="protein sequence ID" value="KAJ1130575.1"/>
    <property type="molecule type" value="Genomic_DNA"/>
</dbReference>
<accession>A0AAV7PR89</accession>
<comment type="caution">
    <text evidence="1">The sequence shown here is derived from an EMBL/GenBank/DDBJ whole genome shotgun (WGS) entry which is preliminary data.</text>
</comment>
<dbReference type="Proteomes" id="UP001066276">
    <property type="component" value="Chromosome 7"/>
</dbReference>
<evidence type="ECO:0000313" key="1">
    <source>
        <dbReference type="EMBL" id="KAJ1130575.1"/>
    </source>
</evidence>
<organism evidence="1 2">
    <name type="scientific">Pleurodeles waltl</name>
    <name type="common">Iberian ribbed newt</name>
    <dbReference type="NCBI Taxonomy" id="8319"/>
    <lineage>
        <taxon>Eukaryota</taxon>
        <taxon>Metazoa</taxon>
        <taxon>Chordata</taxon>
        <taxon>Craniata</taxon>
        <taxon>Vertebrata</taxon>
        <taxon>Euteleostomi</taxon>
        <taxon>Amphibia</taxon>
        <taxon>Batrachia</taxon>
        <taxon>Caudata</taxon>
        <taxon>Salamandroidea</taxon>
        <taxon>Salamandridae</taxon>
        <taxon>Pleurodelinae</taxon>
        <taxon>Pleurodeles</taxon>
    </lineage>
</organism>
<keyword evidence="2" id="KW-1185">Reference proteome</keyword>